<sequence length="76" mass="8586">MSAAVAASRTSYIEKKDVENKKQTVPEVITNDLRRDKAANDAVDRTEKSFDDNQLLASHDDDDGMPRYYAMIHKAI</sequence>
<keyword evidence="4" id="KW-1185">Reference proteome</keyword>
<dbReference type="Pfam" id="PF11926">
    <property type="entry name" value="DUF3444"/>
    <property type="match status" value="1"/>
</dbReference>
<dbReference type="Proteomes" id="UP001291623">
    <property type="component" value="Unassembled WGS sequence"/>
</dbReference>
<dbReference type="InterPro" id="IPR024593">
    <property type="entry name" value="DUF3444"/>
</dbReference>
<comment type="caution">
    <text evidence="3">The sequence shown here is derived from an EMBL/GenBank/DDBJ whole genome shotgun (WGS) entry which is preliminary data.</text>
</comment>
<dbReference type="EMBL" id="JAVYJV010000008">
    <property type="protein sequence ID" value="KAK4364035.1"/>
    <property type="molecule type" value="Genomic_DNA"/>
</dbReference>
<evidence type="ECO:0000256" key="1">
    <source>
        <dbReference type="SAM" id="MobiDB-lite"/>
    </source>
</evidence>
<evidence type="ECO:0000313" key="3">
    <source>
        <dbReference type="EMBL" id="KAK4364035.1"/>
    </source>
</evidence>
<dbReference type="AlphaFoldDB" id="A0AAE1S5S5"/>
<feature type="compositionally biased region" description="Basic and acidic residues" evidence="1">
    <location>
        <begin position="38"/>
        <end position="51"/>
    </location>
</feature>
<accession>A0AAE1S5S5</accession>
<reference evidence="3" key="1">
    <citation type="submission" date="2023-12" db="EMBL/GenBank/DDBJ databases">
        <title>Genome assembly of Anisodus tanguticus.</title>
        <authorList>
            <person name="Wang Y.-J."/>
        </authorList>
    </citation>
    <scope>NUCLEOTIDE SEQUENCE</scope>
    <source>
        <strain evidence="3">KB-2021</strain>
        <tissue evidence="3">Leaf</tissue>
    </source>
</reference>
<evidence type="ECO:0000259" key="2">
    <source>
        <dbReference type="Pfam" id="PF11926"/>
    </source>
</evidence>
<protein>
    <recommendedName>
        <fullName evidence="2">DUF3444 domain-containing protein</fullName>
    </recommendedName>
</protein>
<feature type="region of interest" description="Disordered" evidence="1">
    <location>
        <begin position="38"/>
        <end position="59"/>
    </location>
</feature>
<organism evidence="3 4">
    <name type="scientific">Anisodus tanguticus</name>
    <dbReference type="NCBI Taxonomy" id="243964"/>
    <lineage>
        <taxon>Eukaryota</taxon>
        <taxon>Viridiplantae</taxon>
        <taxon>Streptophyta</taxon>
        <taxon>Embryophyta</taxon>
        <taxon>Tracheophyta</taxon>
        <taxon>Spermatophyta</taxon>
        <taxon>Magnoliopsida</taxon>
        <taxon>eudicotyledons</taxon>
        <taxon>Gunneridae</taxon>
        <taxon>Pentapetalae</taxon>
        <taxon>asterids</taxon>
        <taxon>lamiids</taxon>
        <taxon>Solanales</taxon>
        <taxon>Solanaceae</taxon>
        <taxon>Solanoideae</taxon>
        <taxon>Hyoscyameae</taxon>
        <taxon>Anisodus</taxon>
    </lineage>
</organism>
<evidence type="ECO:0000313" key="4">
    <source>
        <dbReference type="Proteomes" id="UP001291623"/>
    </source>
</evidence>
<gene>
    <name evidence="3" type="ORF">RND71_015393</name>
</gene>
<proteinExistence type="predicted"/>
<name>A0AAE1S5S5_9SOLA</name>
<feature type="domain" description="DUF3444" evidence="2">
    <location>
        <begin position="42"/>
        <end position="74"/>
    </location>
</feature>